<dbReference type="InterPro" id="IPR058193">
    <property type="entry name" value="VanY/YodJ_core_dom"/>
</dbReference>
<evidence type="ECO:0000259" key="2">
    <source>
        <dbReference type="Pfam" id="PF02557"/>
    </source>
</evidence>
<evidence type="ECO:0000313" key="3">
    <source>
        <dbReference type="EMBL" id="MCB8562870.1"/>
    </source>
</evidence>
<dbReference type="EMBL" id="JAJDKQ010000033">
    <property type="protein sequence ID" value="MCB8562870.1"/>
    <property type="molecule type" value="Genomic_DNA"/>
</dbReference>
<keyword evidence="1" id="KW-1133">Transmembrane helix</keyword>
<dbReference type="Gene3D" id="3.30.1380.10">
    <property type="match status" value="1"/>
</dbReference>
<feature type="transmembrane region" description="Helical" evidence="1">
    <location>
        <begin position="6"/>
        <end position="23"/>
    </location>
</feature>
<reference evidence="3" key="1">
    <citation type="submission" date="2021-10" db="EMBL/GenBank/DDBJ databases">
        <title>Collection of gut derived symbiotic bacterial strains cultured from healthy donors.</title>
        <authorList>
            <person name="Lin H."/>
            <person name="Littmann E."/>
            <person name="Kohout C."/>
            <person name="Pamer E.G."/>
        </authorList>
    </citation>
    <scope>NUCLEOTIDE SEQUENCE</scope>
    <source>
        <strain evidence="3">DFI.5.2</strain>
    </source>
</reference>
<dbReference type="RefSeq" id="WP_118305958.1">
    <property type="nucleotide sequence ID" value="NZ_JAJDKQ010000033.1"/>
</dbReference>
<protein>
    <submittedName>
        <fullName evidence="3">M15 family metallopeptidase</fullName>
    </submittedName>
</protein>
<dbReference type="PANTHER" id="PTHR34385">
    <property type="entry name" value="D-ALANYL-D-ALANINE CARBOXYPEPTIDASE"/>
    <property type="match status" value="1"/>
</dbReference>
<feature type="domain" description="D-alanyl-D-alanine carboxypeptidase-like core" evidence="2">
    <location>
        <begin position="128"/>
        <end position="254"/>
    </location>
</feature>
<name>A0AAW4VL41_9FIRM</name>
<dbReference type="Pfam" id="PF02557">
    <property type="entry name" value="VanY"/>
    <property type="match status" value="1"/>
</dbReference>
<dbReference type="CDD" id="cd14852">
    <property type="entry name" value="LD-carboxypeptidase"/>
    <property type="match status" value="1"/>
</dbReference>
<dbReference type="GO" id="GO:0008233">
    <property type="term" value="F:peptidase activity"/>
    <property type="evidence" value="ECO:0007669"/>
    <property type="project" value="InterPro"/>
</dbReference>
<dbReference type="SUPFAM" id="SSF55166">
    <property type="entry name" value="Hedgehog/DD-peptidase"/>
    <property type="match status" value="1"/>
</dbReference>
<gene>
    <name evidence="3" type="ORF">LJD74_12835</name>
</gene>
<dbReference type="GO" id="GO:0006508">
    <property type="term" value="P:proteolysis"/>
    <property type="evidence" value="ECO:0007669"/>
    <property type="project" value="InterPro"/>
</dbReference>
<evidence type="ECO:0000313" key="4">
    <source>
        <dbReference type="Proteomes" id="UP001197827"/>
    </source>
</evidence>
<dbReference type="InterPro" id="IPR052179">
    <property type="entry name" value="DD-CPase-like"/>
</dbReference>
<keyword evidence="1" id="KW-0812">Transmembrane</keyword>
<dbReference type="AlphaFoldDB" id="A0AAW4VL41"/>
<sequence>MKIKKFGLIGLIICIVIGIIFFFPQNNQKETKKIKKEKNIISYEHSENKERYQTYQKEHPNLSKKEVITLVNMNRDFDFYGKIIKQEHPNDLNTIVNKYYQLDENYEPNDLVDINTNAGTYGKPYSKHTARKVVYDDFQALKQACLNKGFELYVSSGYRSTTWQKEIYNHMVETYSVERADETCSRPGHSEHTTGLGLDIALDQYKYEEVENHPQYQWFLSQLSNYGFILRYPKDKENLTGYSYEAWHIRYVGKELAQKIEKSGLTFDEYYARHF</sequence>
<accession>A0AAW4VL41</accession>
<dbReference type="Proteomes" id="UP001197827">
    <property type="component" value="Unassembled WGS sequence"/>
</dbReference>
<proteinExistence type="predicted"/>
<dbReference type="InterPro" id="IPR003709">
    <property type="entry name" value="VanY-like_core_dom"/>
</dbReference>
<keyword evidence="1" id="KW-0472">Membrane</keyword>
<comment type="caution">
    <text evidence="3">The sequence shown here is derived from an EMBL/GenBank/DDBJ whole genome shotgun (WGS) entry which is preliminary data.</text>
</comment>
<dbReference type="InterPro" id="IPR009045">
    <property type="entry name" value="Zn_M74/Hedgehog-like"/>
</dbReference>
<evidence type="ECO:0000256" key="1">
    <source>
        <dbReference type="SAM" id="Phobius"/>
    </source>
</evidence>
<organism evidence="3 4">
    <name type="scientific">Faecalibacillus intestinalis</name>
    <dbReference type="NCBI Taxonomy" id="1982626"/>
    <lineage>
        <taxon>Bacteria</taxon>
        <taxon>Bacillati</taxon>
        <taxon>Bacillota</taxon>
        <taxon>Erysipelotrichia</taxon>
        <taxon>Erysipelotrichales</taxon>
        <taxon>Coprobacillaceae</taxon>
        <taxon>Faecalibacillus</taxon>
    </lineage>
</organism>
<dbReference type="PANTHER" id="PTHR34385:SF1">
    <property type="entry name" value="PEPTIDOGLYCAN L-ALANYL-D-GLUTAMATE ENDOPEPTIDASE CWLK"/>
    <property type="match status" value="1"/>
</dbReference>